<dbReference type="RefSeq" id="WP_074234207.1">
    <property type="nucleotide sequence ID" value="NZ_FSRK01000001.1"/>
</dbReference>
<dbReference type="InterPro" id="IPR018306">
    <property type="entry name" value="Phage_T5_Orf172_DNA-bd"/>
</dbReference>
<sequence>MIKLDEIKEQFENSYFTLNEELIYLLNKDDQNGHLNNVIIGLNKECYGVRLFENPDDPIIIEIYYINCAPKLQGSLIRIELNNPNYQFLLLQFCALLAMNYSTINEIHAYNTFQKQLRTILEKDGYFTITNIDIEQLRKIGPNGSFINLHHKAIKQIDIIPIVDFYREVFDENYKATGSKYNNYVYLMINTETSLIKIGYSKNPLYREKTLQSQEPQIYLIACWNANRKIETELHRKFKNNRVRGEYFQLNFNDLKDLKNFMLKYN</sequence>
<accession>A0A1N6FTD7</accession>
<evidence type="ECO:0000259" key="1">
    <source>
        <dbReference type="SMART" id="SM00974"/>
    </source>
</evidence>
<dbReference type="Pfam" id="PF13455">
    <property type="entry name" value="MUG113"/>
    <property type="match status" value="1"/>
</dbReference>
<dbReference type="SMART" id="SM00974">
    <property type="entry name" value="T5orf172"/>
    <property type="match status" value="1"/>
</dbReference>
<dbReference type="AlphaFoldDB" id="A0A1N6FTD7"/>
<evidence type="ECO:0000313" key="2">
    <source>
        <dbReference type="EMBL" id="SIN98477.1"/>
    </source>
</evidence>
<keyword evidence="3" id="KW-1185">Reference proteome</keyword>
<evidence type="ECO:0000313" key="3">
    <source>
        <dbReference type="Proteomes" id="UP000185207"/>
    </source>
</evidence>
<protein>
    <submittedName>
        <fullName evidence="2">Meiotically up-regulated gene 113</fullName>
    </submittedName>
</protein>
<gene>
    <name evidence="2" type="ORF">SAMN05444409_1464</name>
</gene>
<proteinExistence type="predicted"/>
<name>A0A1N6FTD7_9FLAO</name>
<dbReference type="Proteomes" id="UP000185207">
    <property type="component" value="Unassembled WGS sequence"/>
</dbReference>
<organism evidence="2 3">
    <name type="scientific">Epilithonimonas zeae</name>
    <dbReference type="NCBI Taxonomy" id="1416779"/>
    <lineage>
        <taxon>Bacteria</taxon>
        <taxon>Pseudomonadati</taxon>
        <taxon>Bacteroidota</taxon>
        <taxon>Flavobacteriia</taxon>
        <taxon>Flavobacteriales</taxon>
        <taxon>Weeksellaceae</taxon>
        <taxon>Chryseobacterium group</taxon>
        <taxon>Epilithonimonas</taxon>
    </lineage>
</organism>
<dbReference type="EMBL" id="FSRK01000001">
    <property type="protein sequence ID" value="SIN98477.1"/>
    <property type="molecule type" value="Genomic_DNA"/>
</dbReference>
<feature type="domain" description="Bacteriophage T5 Orf172 DNA-binding" evidence="1">
    <location>
        <begin position="190"/>
        <end position="262"/>
    </location>
</feature>
<dbReference type="OrthoDB" id="792524at2"/>
<dbReference type="STRING" id="1416779.SAMN05444409_1464"/>
<reference evidence="3" key="1">
    <citation type="submission" date="2016-11" db="EMBL/GenBank/DDBJ databases">
        <authorList>
            <person name="Varghese N."/>
            <person name="Submissions S."/>
        </authorList>
    </citation>
    <scope>NUCLEOTIDE SEQUENCE [LARGE SCALE GENOMIC DNA]</scope>
    <source>
        <strain evidence="3">DSM 27623</strain>
    </source>
</reference>